<dbReference type="GeneID" id="41957295"/>
<dbReference type="RefSeq" id="XP_030987266.1">
    <property type="nucleotide sequence ID" value="XM_031122383.1"/>
</dbReference>
<reference evidence="4" key="1">
    <citation type="journal article" date="2019" name="Mol. Biol. Evol.">
        <title>Blast fungal genomes show frequent chromosomal changes, gene gains and losses, and effector gene turnover.</title>
        <authorList>
            <person name="Gomez Luciano L.B."/>
            <person name="Jason Tsai I."/>
            <person name="Chuma I."/>
            <person name="Tosa Y."/>
            <person name="Chen Y.H."/>
            <person name="Li J.Y."/>
            <person name="Li M.Y."/>
            <person name="Jade Lu M.Y."/>
            <person name="Nakayashiki H."/>
            <person name="Li W.H."/>
        </authorList>
    </citation>
    <scope>NUCLEOTIDE SEQUENCE</scope>
    <source>
        <strain evidence="4">NI907</strain>
    </source>
</reference>
<proteinExistence type="predicted"/>
<evidence type="ECO:0008006" key="5">
    <source>
        <dbReference type="Google" id="ProtNLM"/>
    </source>
</evidence>
<dbReference type="SUPFAM" id="SSF49503">
    <property type="entry name" value="Cupredoxins"/>
    <property type="match status" value="1"/>
</dbReference>
<organism evidence="3 4">
    <name type="scientific">Pyricularia grisea</name>
    <name type="common">Crabgrass-specific blast fungus</name>
    <name type="synonym">Magnaporthe grisea</name>
    <dbReference type="NCBI Taxonomy" id="148305"/>
    <lineage>
        <taxon>Eukaryota</taxon>
        <taxon>Fungi</taxon>
        <taxon>Dikarya</taxon>
        <taxon>Ascomycota</taxon>
        <taxon>Pezizomycotina</taxon>
        <taxon>Sordariomycetes</taxon>
        <taxon>Sordariomycetidae</taxon>
        <taxon>Magnaporthales</taxon>
        <taxon>Pyriculariaceae</taxon>
        <taxon>Pyricularia</taxon>
    </lineage>
</organism>
<gene>
    <name evidence="4" type="ORF">PgNI_02316</name>
</gene>
<dbReference type="AlphaFoldDB" id="A0A6P8BJI7"/>
<dbReference type="PANTHER" id="PTHR34883:SF17">
    <property type="entry name" value="CUPREDOXIN"/>
    <property type="match status" value="1"/>
</dbReference>
<dbReference type="PANTHER" id="PTHR34883">
    <property type="entry name" value="SERINE-RICH PROTEIN, PUTATIVE-RELATED-RELATED"/>
    <property type="match status" value="1"/>
</dbReference>
<dbReference type="OrthoDB" id="5421909at2759"/>
<feature type="region of interest" description="Disordered" evidence="1">
    <location>
        <begin position="208"/>
        <end position="255"/>
    </location>
</feature>
<protein>
    <recommendedName>
        <fullName evidence="5">Phytocyanin domain-containing protein</fullName>
    </recommendedName>
</protein>
<evidence type="ECO:0000313" key="4">
    <source>
        <dbReference type="RefSeq" id="XP_030987266.1"/>
    </source>
</evidence>
<accession>A0A6P8BJI7</accession>
<keyword evidence="3" id="KW-1185">Reference proteome</keyword>
<dbReference type="KEGG" id="pgri:PgNI_02316"/>
<reference evidence="4" key="3">
    <citation type="submission" date="2025-08" db="UniProtKB">
        <authorList>
            <consortium name="RefSeq"/>
        </authorList>
    </citation>
    <scope>IDENTIFICATION</scope>
    <source>
        <strain evidence="4">NI907</strain>
    </source>
</reference>
<evidence type="ECO:0000256" key="1">
    <source>
        <dbReference type="SAM" id="MobiDB-lite"/>
    </source>
</evidence>
<sequence length="255" mass="25823">MRPTEGLVLILAGLAAAFPQYPGTGLTRNGKRAVGGGIQIRADRLRPRPLNKRANQLIPVVVGGAQKTFVPNMVLASVGDVIQFQFSTGNHTVTESSETQACTPLQMTDETAVHSGHIPYVNGQQTVGTFNMVVTKTNPMFIYCATGPHCQEGQVLVINPSNTQQLVNYNKLSSQAAKNVDGLKVNGGSVGQISLNEAAFIPASTPGGAAPGAAGKGTTAAPAAATPAAASGAAPAAAAGTNGTANAAEPAAARK</sequence>
<feature type="chain" id="PRO_5028400661" description="Phytocyanin domain-containing protein" evidence="2">
    <location>
        <begin position="18"/>
        <end position="255"/>
    </location>
</feature>
<evidence type="ECO:0000313" key="3">
    <source>
        <dbReference type="Proteomes" id="UP000515153"/>
    </source>
</evidence>
<keyword evidence="2" id="KW-0732">Signal</keyword>
<dbReference type="InterPro" id="IPR052953">
    <property type="entry name" value="Ser-rich/MCO-related"/>
</dbReference>
<name>A0A6P8BJI7_PYRGI</name>
<dbReference type="Proteomes" id="UP000515153">
    <property type="component" value="Unplaced"/>
</dbReference>
<evidence type="ECO:0000256" key="2">
    <source>
        <dbReference type="SAM" id="SignalP"/>
    </source>
</evidence>
<feature type="signal peptide" evidence="2">
    <location>
        <begin position="1"/>
        <end position="17"/>
    </location>
</feature>
<reference evidence="4" key="2">
    <citation type="submission" date="2019-10" db="EMBL/GenBank/DDBJ databases">
        <authorList>
            <consortium name="NCBI Genome Project"/>
        </authorList>
    </citation>
    <scope>NUCLEOTIDE SEQUENCE</scope>
    <source>
        <strain evidence="4">NI907</strain>
    </source>
</reference>
<dbReference type="InterPro" id="IPR008972">
    <property type="entry name" value="Cupredoxin"/>
</dbReference>
<dbReference type="Gene3D" id="2.60.40.420">
    <property type="entry name" value="Cupredoxins - blue copper proteins"/>
    <property type="match status" value="1"/>
</dbReference>